<name>A0A8T1CXZ5_9STRA</name>
<proteinExistence type="predicted"/>
<reference evidence="3" key="1">
    <citation type="submission" date="2018-10" db="EMBL/GenBank/DDBJ databases">
        <title>Effector identification in a new, highly contiguous assembly of the strawberry crown rot pathogen Phytophthora cactorum.</title>
        <authorList>
            <person name="Armitage A.D."/>
            <person name="Nellist C.F."/>
            <person name="Bates H."/>
            <person name="Vickerstaff R.J."/>
            <person name="Harrison R.J."/>
        </authorList>
    </citation>
    <scope>NUCLEOTIDE SEQUENCE</scope>
    <source>
        <strain evidence="2">15-7</strain>
        <strain evidence="3">4032</strain>
    </source>
</reference>
<dbReference type="VEuPathDB" id="FungiDB:PC110_g11561"/>
<feature type="region of interest" description="Disordered" evidence="1">
    <location>
        <begin position="1"/>
        <end position="117"/>
    </location>
</feature>
<feature type="compositionally biased region" description="Basic and acidic residues" evidence="1">
    <location>
        <begin position="12"/>
        <end position="33"/>
    </location>
</feature>
<dbReference type="EMBL" id="RCMI01000159">
    <property type="protein sequence ID" value="KAG2929301.1"/>
    <property type="molecule type" value="Genomic_DNA"/>
</dbReference>
<evidence type="ECO:0000313" key="2">
    <source>
        <dbReference type="EMBL" id="KAG2861421.1"/>
    </source>
</evidence>
<feature type="compositionally biased region" description="Basic residues" evidence="1">
    <location>
        <begin position="101"/>
        <end position="114"/>
    </location>
</feature>
<evidence type="ECO:0000313" key="3">
    <source>
        <dbReference type="EMBL" id="KAG2929301.1"/>
    </source>
</evidence>
<dbReference type="Proteomes" id="UP000735874">
    <property type="component" value="Unassembled WGS sequence"/>
</dbReference>
<dbReference type="Proteomes" id="UP000774804">
    <property type="component" value="Unassembled WGS sequence"/>
</dbReference>
<feature type="compositionally biased region" description="Polar residues" evidence="1">
    <location>
        <begin position="36"/>
        <end position="57"/>
    </location>
</feature>
<evidence type="ECO:0000313" key="4">
    <source>
        <dbReference type="Proteomes" id="UP000774804"/>
    </source>
</evidence>
<sequence>MVRAPGSFGDSGFHRESQEKEEVPIMLEPRMDASSEAGSPTTLLNGAGSANRQSAGRSSADRNEEEDLLEEKPQPPPYASSGGTAGHDSHRDPPGEEPKTSKKKKSKAPRKKLKVSWNRNELQPFLAKNPVTKVLQPQIARFAEGPVTPPPVATNKLDTAKDTLRLLQEAGVTAGSFEASDLSDLDLEVMQIALLELFQKLRVLVADSPTLTEPGVKTTTTLPPPTGSKAHIG</sequence>
<comment type="caution">
    <text evidence="3">The sequence shown here is derived from an EMBL/GenBank/DDBJ whole genome shotgun (WGS) entry which is preliminary data.</text>
</comment>
<gene>
    <name evidence="2" type="ORF">PC113_g7206</name>
    <name evidence="3" type="ORF">PC115_g6887</name>
</gene>
<feature type="region of interest" description="Disordered" evidence="1">
    <location>
        <begin position="212"/>
        <end position="233"/>
    </location>
</feature>
<dbReference type="AlphaFoldDB" id="A0A8T1CXZ5"/>
<evidence type="ECO:0000256" key="1">
    <source>
        <dbReference type="SAM" id="MobiDB-lite"/>
    </source>
</evidence>
<feature type="compositionally biased region" description="Basic and acidic residues" evidence="1">
    <location>
        <begin position="87"/>
        <end position="100"/>
    </location>
</feature>
<accession>A0A8T1CXZ5</accession>
<organism evidence="3 4">
    <name type="scientific">Phytophthora cactorum</name>
    <dbReference type="NCBI Taxonomy" id="29920"/>
    <lineage>
        <taxon>Eukaryota</taxon>
        <taxon>Sar</taxon>
        <taxon>Stramenopiles</taxon>
        <taxon>Oomycota</taxon>
        <taxon>Peronosporomycetes</taxon>
        <taxon>Peronosporales</taxon>
        <taxon>Peronosporaceae</taxon>
        <taxon>Phytophthora</taxon>
    </lineage>
</organism>
<dbReference type="EMBL" id="RCMG01000155">
    <property type="protein sequence ID" value="KAG2861421.1"/>
    <property type="molecule type" value="Genomic_DNA"/>
</dbReference>
<protein>
    <submittedName>
        <fullName evidence="3">Uncharacterized protein</fullName>
    </submittedName>
</protein>